<keyword evidence="3" id="KW-1185">Reference proteome</keyword>
<protein>
    <submittedName>
        <fullName evidence="2">Aste57867_17606 protein</fullName>
    </submittedName>
</protein>
<dbReference type="AlphaFoldDB" id="A0A485L904"/>
<name>A0A485L904_9STRA</name>
<accession>A0A485L904</accession>
<gene>
    <name evidence="2" type="primary">Aste57867_17606</name>
    <name evidence="1" type="ORF">As57867_017546</name>
    <name evidence="2" type="ORF">ASTE57867_17606</name>
</gene>
<evidence type="ECO:0000313" key="2">
    <source>
        <dbReference type="EMBL" id="VFT94357.1"/>
    </source>
</evidence>
<dbReference type="EMBL" id="CAADRA010006223">
    <property type="protein sequence ID" value="VFT94357.1"/>
    <property type="molecule type" value="Genomic_DNA"/>
</dbReference>
<sequence length="197" mass="21963">MGNQGSSHDVEHVVLKSQLHKPVVLTSDSFIEKEPLFLRMQDGHTFVDRNGKVQFRLRHAPDSSVWCHHVECVDGQGYVVANQKSGVVYSGKHCDEVTATFKTHSITGTTHVHLRGGNHLVVHVRGPRAALFMDDGGHQSCIGVCQVRQRWSVTLSPGVDVTLGVFVLKWLRDILYSYWGHGRQYESGSVNVRLIVA</sequence>
<organism evidence="2 3">
    <name type="scientific">Aphanomyces stellatus</name>
    <dbReference type="NCBI Taxonomy" id="120398"/>
    <lineage>
        <taxon>Eukaryota</taxon>
        <taxon>Sar</taxon>
        <taxon>Stramenopiles</taxon>
        <taxon>Oomycota</taxon>
        <taxon>Saprolegniomycetes</taxon>
        <taxon>Saprolegniales</taxon>
        <taxon>Verrucalvaceae</taxon>
        <taxon>Aphanomyces</taxon>
    </lineage>
</organism>
<proteinExistence type="predicted"/>
<evidence type="ECO:0000313" key="1">
    <source>
        <dbReference type="EMBL" id="KAF0691108.1"/>
    </source>
</evidence>
<reference evidence="2 3" key="1">
    <citation type="submission" date="2019-03" db="EMBL/GenBank/DDBJ databases">
        <authorList>
            <person name="Gaulin E."/>
            <person name="Dumas B."/>
        </authorList>
    </citation>
    <scope>NUCLEOTIDE SEQUENCE [LARGE SCALE GENOMIC DNA]</scope>
    <source>
        <strain evidence="2">CBS 568.67</strain>
    </source>
</reference>
<dbReference type="Proteomes" id="UP000332933">
    <property type="component" value="Unassembled WGS sequence"/>
</dbReference>
<evidence type="ECO:0000313" key="3">
    <source>
        <dbReference type="Proteomes" id="UP000332933"/>
    </source>
</evidence>
<reference evidence="1" key="2">
    <citation type="submission" date="2019-06" db="EMBL/GenBank/DDBJ databases">
        <title>Genomics analysis of Aphanomyces spp. identifies a new class of oomycete effector associated with host adaptation.</title>
        <authorList>
            <person name="Gaulin E."/>
        </authorList>
    </citation>
    <scope>NUCLEOTIDE SEQUENCE</scope>
    <source>
        <strain evidence="1">CBS 578.67</strain>
    </source>
</reference>
<dbReference type="EMBL" id="VJMH01006202">
    <property type="protein sequence ID" value="KAF0691108.1"/>
    <property type="molecule type" value="Genomic_DNA"/>
</dbReference>